<proteinExistence type="predicted"/>
<dbReference type="SUPFAM" id="SSF52833">
    <property type="entry name" value="Thioredoxin-like"/>
    <property type="match status" value="1"/>
</dbReference>
<dbReference type="InterPro" id="IPR000866">
    <property type="entry name" value="AhpC/TSA"/>
</dbReference>
<dbReference type="EMBL" id="BAABCB010000029">
    <property type="protein sequence ID" value="GAA4245703.1"/>
    <property type="molecule type" value="Genomic_DNA"/>
</dbReference>
<dbReference type="InterPro" id="IPR050553">
    <property type="entry name" value="Thioredoxin_ResA/DsbE_sf"/>
</dbReference>
<dbReference type="InterPro" id="IPR013766">
    <property type="entry name" value="Thioredoxin_domain"/>
</dbReference>
<gene>
    <name evidence="2" type="ORF">GCM10022292_29080</name>
</gene>
<reference evidence="3" key="1">
    <citation type="journal article" date="2019" name="Int. J. Syst. Evol. Microbiol.">
        <title>The Global Catalogue of Microorganisms (GCM) 10K type strain sequencing project: providing services to taxonomists for standard genome sequencing and annotation.</title>
        <authorList>
            <consortium name="The Broad Institute Genomics Platform"/>
            <consortium name="The Broad Institute Genome Sequencing Center for Infectious Disease"/>
            <person name="Wu L."/>
            <person name="Ma J."/>
        </authorList>
    </citation>
    <scope>NUCLEOTIDE SEQUENCE [LARGE SCALE GENOMIC DNA]</scope>
    <source>
        <strain evidence="3">JCM 17633</strain>
    </source>
</reference>
<dbReference type="InterPro" id="IPR036249">
    <property type="entry name" value="Thioredoxin-like_sf"/>
</dbReference>
<protein>
    <recommendedName>
        <fullName evidence="1">Thioredoxin domain-containing protein</fullName>
    </recommendedName>
</protein>
<dbReference type="Gene3D" id="3.40.30.10">
    <property type="entry name" value="Glutaredoxin"/>
    <property type="match status" value="1"/>
</dbReference>
<dbReference type="PANTHER" id="PTHR42852:SF17">
    <property type="entry name" value="THIOREDOXIN-LIKE PROTEIN HI_1115"/>
    <property type="match status" value="1"/>
</dbReference>
<feature type="domain" description="Thioredoxin" evidence="1">
    <location>
        <begin position="24"/>
        <end position="178"/>
    </location>
</feature>
<dbReference type="PROSITE" id="PS51352">
    <property type="entry name" value="THIOREDOXIN_2"/>
    <property type="match status" value="1"/>
</dbReference>
<dbReference type="PANTHER" id="PTHR42852">
    <property type="entry name" value="THIOL:DISULFIDE INTERCHANGE PROTEIN DSBE"/>
    <property type="match status" value="1"/>
</dbReference>
<comment type="caution">
    <text evidence="2">The sequence shown here is derived from an EMBL/GenBank/DDBJ whole genome shotgun (WGS) entry which is preliminary data.</text>
</comment>
<dbReference type="Proteomes" id="UP001501682">
    <property type="component" value="Unassembled WGS sequence"/>
</dbReference>
<evidence type="ECO:0000313" key="2">
    <source>
        <dbReference type="EMBL" id="GAA4245703.1"/>
    </source>
</evidence>
<dbReference type="Pfam" id="PF00578">
    <property type="entry name" value="AhpC-TSA"/>
    <property type="match status" value="1"/>
</dbReference>
<name>A0ABP8D0M4_9FLAO</name>
<dbReference type="CDD" id="cd02966">
    <property type="entry name" value="TlpA_like_family"/>
    <property type="match status" value="1"/>
</dbReference>
<organism evidence="2 3">
    <name type="scientific">Winogradskyella damuponensis</name>
    <dbReference type="NCBI Taxonomy" id="943939"/>
    <lineage>
        <taxon>Bacteria</taxon>
        <taxon>Pseudomonadati</taxon>
        <taxon>Bacteroidota</taxon>
        <taxon>Flavobacteriia</taxon>
        <taxon>Flavobacteriales</taxon>
        <taxon>Flavobacteriaceae</taxon>
        <taxon>Winogradskyella</taxon>
    </lineage>
</organism>
<evidence type="ECO:0000313" key="3">
    <source>
        <dbReference type="Proteomes" id="UP001501682"/>
    </source>
</evidence>
<evidence type="ECO:0000259" key="1">
    <source>
        <dbReference type="PROSITE" id="PS51352"/>
    </source>
</evidence>
<sequence length="178" mass="20490">MKKVAVLVLLILMSCKDTSTTNEIIKPEVVPNVAQLEADRQFEVYDYDGLAPLLNKTDGKVHIVNFWATWCAPCIKELPYFEAVNEKYKDKGVELLLVSLDFPNKYDTALQPFIEKNNLKAKVVALDDVDQNRWIPAIAEEWSGAIPATIIYNNDKRQFYEKSFTQQELETELKQFLK</sequence>
<dbReference type="PROSITE" id="PS51257">
    <property type="entry name" value="PROKAR_LIPOPROTEIN"/>
    <property type="match status" value="1"/>
</dbReference>
<dbReference type="RefSeq" id="WP_334471416.1">
    <property type="nucleotide sequence ID" value="NZ_BAABCB010000029.1"/>
</dbReference>
<keyword evidence="3" id="KW-1185">Reference proteome</keyword>
<accession>A0ABP8D0M4</accession>